<dbReference type="Proteomes" id="UP001143362">
    <property type="component" value="Unassembled WGS sequence"/>
</dbReference>
<gene>
    <name evidence="1" type="ORF">EYC98_19915</name>
</gene>
<proteinExistence type="predicted"/>
<dbReference type="RefSeq" id="WP_279247164.1">
    <property type="nucleotide sequence ID" value="NZ_SHNN01000005.1"/>
</dbReference>
<name>A0ABT3TMZ6_9GAMM</name>
<protein>
    <submittedName>
        <fullName evidence="1">Uncharacterized protein</fullName>
    </submittedName>
</protein>
<evidence type="ECO:0000313" key="2">
    <source>
        <dbReference type="Proteomes" id="UP001143362"/>
    </source>
</evidence>
<sequence length="104" mass="12050">MTKVIHLQSSDPLIGDWVPADLYSDIVISISKEDDQYIVSVFDLDDHEEAEVYEVKYDNSELSFNVHWASNGRFIKYGLLLSSDTTVRLIYTYSGQETWIRKEP</sequence>
<accession>A0ABT3TMZ6</accession>
<keyword evidence="2" id="KW-1185">Reference proteome</keyword>
<organism evidence="1 2">
    <name type="scientific">Candidatus Litorirhabdus singularis</name>
    <dbReference type="NCBI Taxonomy" id="2518993"/>
    <lineage>
        <taxon>Bacteria</taxon>
        <taxon>Pseudomonadati</taxon>
        <taxon>Pseudomonadota</taxon>
        <taxon>Gammaproteobacteria</taxon>
        <taxon>Cellvibrionales</taxon>
        <taxon>Halieaceae</taxon>
        <taxon>Candidatus Litorirhabdus</taxon>
    </lineage>
</organism>
<comment type="caution">
    <text evidence="1">The sequence shown here is derived from an EMBL/GenBank/DDBJ whole genome shotgun (WGS) entry which is preliminary data.</text>
</comment>
<evidence type="ECO:0000313" key="1">
    <source>
        <dbReference type="EMBL" id="MCX2983135.1"/>
    </source>
</evidence>
<reference evidence="1" key="1">
    <citation type="submission" date="2019-02" db="EMBL/GenBank/DDBJ databases">
        <authorList>
            <person name="Li S.-H."/>
        </authorList>
    </citation>
    <scope>NUCLEOTIDE SEQUENCE</scope>
    <source>
        <strain evidence="1">IMCC14734</strain>
    </source>
</reference>
<dbReference type="EMBL" id="SHNN01000005">
    <property type="protein sequence ID" value="MCX2983135.1"/>
    <property type="molecule type" value="Genomic_DNA"/>
</dbReference>